<keyword evidence="1" id="KW-0472">Membrane</keyword>
<feature type="transmembrane region" description="Helical" evidence="1">
    <location>
        <begin position="12"/>
        <end position="33"/>
    </location>
</feature>
<gene>
    <name evidence="2" type="ORF">S01H4_39447</name>
</gene>
<feature type="transmembrane region" description="Helical" evidence="1">
    <location>
        <begin position="53"/>
        <end position="80"/>
    </location>
</feature>
<evidence type="ECO:0000313" key="2">
    <source>
        <dbReference type="EMBL" id="GAG99418.1"/>
    </source>
</evidence>
<reference evidence="2" key="1">
    <citation type="journal article" date="2014" name="Front. Microbiol.">
        <title>High frequency of phylogenetically diverse reductive dehalogenase-homologous genes in deep subseafloor sedimentary metagenomes.</title>
        <authorList>
            <person name="Kawai M."/>
            <person name="Futagami T."/>
            <person name="Toyoda A."/>
            <person name="Takaki Y."/>
            <person name="Nishi S."/>
            <person name="Hori S."/>
            <person name="Arai W."/>
            <person name="Tsubouchi T."/>
            <person name="Morono Y."/>
            <person name="Uchiyama I."/>
            <person name="Ito T."/>
            <person name="Fujiyama A."/>
            <person name="Inagaki F."/>
            <person name="Takami H."/>
        </authorList>
    </citation>
    <scope>NUCLEOTIDE SEQUENCE</scope>
    <source>
        <strain evidence="2">Expedition CK06-06</strain>
    </source>
</reference>
<accession>X1CTJ5</accession>
<protein>
    <submittedName>
        <fullName evidence="2">Uncharacterized protein</fullName>
    </submittedName>
</protein>
<keyword evidence="1" id="KW-0812">Transmembrane</keyword>
<comment type="caution">
    <text evidence="2">The sequence shown here is derived from an EMBL/GenBank/DDBJ whole genome shotgun (WGS) entry which is preliminary data.</text>
</comment>
<organism evidence="2">
    <name type="scientific">marine sediment metagenome</name>
    <dbReference type="NCBI Taxonomy" id="412755"/>
    <lineage>
        <taxon>unclassified sequences</taxon>
        <taxon>metagenomes</taxon>
        <taxon>ecological metagenomes</taxon>
    </lineage>
</organism>
<name>X1CTJ5_9ZZZZ</name>
<proteinExistence type="predicted"/>
<dbReference type="EMBL" id="BART01021367">
    <property type="protein sequence ID" value="GAG99418.1"/>
    <property type="molecule type" value="Genomic_DNA"/>
</dbReference>
<evidence type="ECO:0000256" key="1">
    <source>
        <dbReference type="SAM" id="Phobius"/>
    </source>
</evidence>
<dbReference type="AlphaFoldDB" id="X1CTJ5"/>
<sequence length="83" mass="8503">MSAIGDKVSGLVMGVIGAVILLLVGIALGPTVITSITDINATALADVPMGTVIVLLASYVPFFYYLGIVLGAITAFWGVVKYS</sequence>
<keyword evidence="1" id="KW-1133">Transmembrane helix</keyword>